<evidence type="ECO:0000256" key="6">
    <source>
        <dbReference type="SAM" id="MobiDB-lite"/>
    </source>
</evidence>
<dbReference type="PROSITE" id="PS51471">
    <property type="entry name" value="FE2OG_OXY"/>
    <property type="match status" value="1"/>
</dbReference>
<dbReference type="EMBL" id="LR796484">
    <property type="protein sequence ID" value="CAB4147603.1"/>
    <property type="molecule type" value="Genomic_DNA"/>
</dbReference>
<accession>A0A6J5NHT4</accession>
<evidence type="ECO:0000256" key="2">
    <source>
        <dbReference type="ARBA" id="ARBA00022723"/>
    </source>
</evidence>
<dbReference type="Pfam" id="PF13640">
    <property type="entry name" value="2OG-FeII_Oxy_3"/>
    <property type="match status" value="1"/>
</dbReference>
<evidence type="ECO:0000256" key="1">
    <source>
        <dbReference type="ARBA" id="ARBA00001961"/>
    </source>
</evidence>
<evidence type="ECO:0000313" key="9">
    <source>
        <dbReference type="EMBL" id="CAB4158262.1"/>
    </source>
</evidence>
<evidence type="ECO:0000259" key="7">
    <source>
        <dbReference type="PROSITE" id="PS51471"/>
    </source>
</evidence>
<keyword evidence="3 9" id="KW-0223">Dioxygenase</keyword>
<evidence type="ECO:0000313" key="8">
    <source>
        <dbReference type="EMBL" id="CAB4147603.1"/>
    </source>
</evidence>
<proteinExistence type="predicted"/>
<dbReference type="GO" id="GO:0031418">
    <property type="term" value="F:L-ascorbic acid binding"/>
    <property type="evidence" value="ECO:0007669"/>
    <property type="project" value="InterPro"/>
</dbReference>
<evidence type="ECO:0000256" key="4">
    <source>
        <dbReference type="ARBA" id="ARBA00023002"/>
    </source>
</evidence>
<name>A0A6J5NHT4_9CAUD</name>
<dbReference type="EMBL" id="LR796666">
    <property type="protein sequence ID" value="CAB4158262.1"/>
    <property type="molecule type" value="Genomic_DNA"/>
</dbReference>
<dbReference type="SMART" id="SM00702">
    <property type="entry name" value="P4Hc"/>
    <property type="match status" value="1"/>
</dbReference>
<reference evidence="9" key="1">
    <citation type="submission" date="2020-04" db="EMBL/GenBank/DDBJ databases">
        <authorList>
            <person name="Chiriac C."/>
            <person name="Salcher M."/>
            <person name="Ghai R."/>
            <person name="Kavagutti S V."/>
        </authorList>
    </citation>
    <scope>NUCLEOTIDE SEQUENCE</scope>
</reference>
<sequence length="237" mass="27341">MLTTTHWNGQDWELDFEELAPGIFVYHNAIPAEWDLINRVEQGLAKPGTRFAWKQAGLNFGHTDETHRKCKDFKIKDNGTLEPRDEYSEDFYVMYNQVIDSVKKCMSHYNPLNYLGAINYFECINIVRYGSGEFFKIHTDDGEPYRCTVSCVGYPNDNYAGGELYFPKFNVKYKPKAGDFVLSPSTYVYAHSSEPVLDDGIKYSLVLMTDRNEFAHRHDSPTYHPVDYREAHGVGTN</sequence>
<dbReference type="InterPro" id="IPR044862">
    <property type="entry name" value="Pro_4_hyd_alph_FE2OG_OXY"/>
</dbReference>
<dbReference type="InterPro" id="IPR005123">
    <property type="entry name" value="Oxoglu/Fe-dep_dioxygenase_dom"/>
</dbReference>
<gene>
    <name evidence="8" type="ORF">UFOVP429_37</name>
    <name evidence="9" type="ORF">UFOVP696_130</name>
</gene>
<dbReference type="Gene3D" id="2.60.120.620">
    <property type="entry name" value="q2cbj1_9rhob like domain"/>
    <property type="match status" value="1"/>
</dbReference>
<dbReference type="InterPro" id="IPR006620">
    <property type="entry name" value="Pro_4_hyd_alph"/>
</dbReference>
<keyword evidence="5" id="KW-0408">Iron</keyword>
<evidence type="ECO:0000256" key="3">
    <source>
        <dbReference type="ARBA" id="ARBA00022964"/>
    </source>
</evidence>
<organism evidence="9">
    <name type="scientific">uncultured Caudovirales phage</name>
    <dbReference type="NCBI Taxonomy" id="2100421"/>
    <lineage>
        <taxon>Viruses</taxon>
        <taxon>Duplodnaviria</taxon>
        <taxon>Heunggongvirae</taxon>
        <taxon>Uroviricota</taxon>
        <taxon>Caudoviricetes</taxon>
        <taxon>Peduoviridae</taxon>
        <taxon>Maltschvirus</taxon>
        <taxon>Maltschvirus maltsch</taxon>
    </lineage>
</organism>
<dbReference type="GO" id="GO:0005506">
    <property type="term" value="F:iron ion binding"/>
    <property type="evidence" value="ECO:0007669"/>
    <property type="project" value="InterPro"/>
</dbReference>
<feature type="region of interest" description="Disordered" evidence="6">
    <location>
        <begin position="218"/>
        <end position="237"/>
    </location>
</feature>
<feature type="domain" description="Fe2OG dioxygenase" evidence="7">
    <location>
        <begin position="119"/>
        <end position="214"/>
    </location>
</feature>
<comment type="cofactor">
    <cofactor evidence="1">
        <name>L-ascorbate</name>
        <dbReference type="ChEBI" id="CHEBI:38290"/>
    </cofactor>
</comment>
<dbReference type="GO" id="GO:0051213">
    <property type="term" value="F:dioxygenase activity"/>
    <property type="evidence" value="ECO:0007669"/>
    <property type="project" value="UniProtKB-KW"/>
</dbReference>
<evidence type="ECO:0000256" key="5">
    <source>
        <dbReference type="ARBA" id="ARBA00023004"/>
    </source>
</evidence>
<keyword evidence="2" id="KW-0479">Metal-binding</keyword>
<dbReference type="GO" id="GO:0016705">
    <property type="term" value="F:oxidoreductase activity, acting on paired donors, with incorporation or reduction of molecular oxygen"/>
    <property type="evidence" value="ECO:0007669"/>
    <property type="project" value="InterPro"/>
</dbReference>
<protein>
    <submittedName>
        <fullName evidence="9">Oxoglutarate/iron-dependent dioxygenase</fullName>
    </submittedName>
</protein>
<keyword evidence="4" id="KW-0560">Oxidoreductase</keyword>